<dbReference type="EMBL" id="CAJJDO010000014">
    <property type="protein sequence ID" value="CAD8145401.1"/>
    <property type="molecule type" value="Genomic_DNA"/>
</dbReference>
<dbReference type="InterPro" id="IPR050503">
    <property type="entry name" value="cAMP-dep_PK_reg_su-like"/>
</dbReference>
<dbReference type="PROSITE" id="PS50042">
    <property type="entry name" value="CNMP_BINDING_3"/>
    <property type="match status" value="2"/>
</dbReference>
<dbReference type="GO" id="GO:0030552">
    <property type="term" value="F:cAMP binding"/>
    <property type="evidence" value="ECO:0007669"/>
    <property type="project" value="TreeGrafter"/>
</dbReference>
<dbReference type="GO" id="GO:0004862">
    <property type="term" value="F:cAMP-dependent protein kinase inhibitor activity"/>
    <property type="evidence" value="ECO:0007669"/>
    <property type="project" value="TreeGrafter"/>
</dbReference>
<gene>
    <name evidence="2" type="ORF">PPENT_87.1.T0140224</name>
</gene>
<dbReference type="GO" id="GO:0005952">
    <property type="term" value="C:cAMP-dependent protein kinase complex"/>
    <property type="evidence" value="ECO:0007669"/>
    <property type="project" value="InterPro"/>
</dbReference>
<dbReference type="InterPro" id="IPR000595">
    <property type="entry name" value="cNMP-bd_dom"/>
</dbReference>
<dbReference type="PANTHER" id="PTHR11635:SF152">
    <property type="entry name" value="CAMP-DEPENDENT PROTEIN KINASE TYPE I REGULATORY SUBUNIT-RELATED"/>
    <property type="match status" value="1"/>
</dbReference>
<dbReference type="GO" id="GO:0005829">
    <property type="term" value="C:cytosol"/>
    <property type="evidence" value="ECO:0007669"/>
    <property type="project" value="TreeGrafter"/>
</dbReference>
<protein>
    <recommendedName>
        <fullName evidence="1">Cyclic nucleotide-binding domain-containing protein</fullName>
    </recommendedName>
</protein>
<feature type="domain" description="Cyclic nucleotide-binding" evidence="1">
    <location>
        <begin position="275"/>
        <end position="339"/>
    </location>
</feature>
<evidence type="ECO:0000259" key="1">
    <source>
        <dbReference type="PROSITE" id="PS50042"/>
    </source>
</evidence>
<accession>A0A8S1SUU1</accession>
<comment type="caution">
    <text evidence="2">The sequence shown here is derived from an EMBL/GenBank/DDBJ whole genome shotgun (WGS) entry which is preliminary data.</text>
</comment>
<dbReference type="GO" id="GO:0034236">
    <property type="term" value="F:protein kinase A catalytic subunit binding"/>
    <property type="evidence" value="ECO:0007669"/>
    <property type="project" value="TreeGrafter"/>
</dbReference>
<dbReference type="Pfam" id="PF00027">
    <property type="entry name" value="cNMP_binding"/>
    <property type="match status" value="1"/>
</dbReference>
<reference evidence="2" key="1">
    <citation type="submission" date="2021-01" db="EMBL/GenBank/DDBJ databases">
        <authorList>
            <consortium name="Genoscope - CEA"/>
            <person name="William W."/>
        </authorList>
    </citation>
    <scope>NUCLEOTIDE SEQUENCE</scope>
</reference>
<evidence type="ECO:0000313" key="3">
    <source>
        <dbReference type="Proteomes" id="UP000689195"/>
    </source>
</evidence>
<dbReference type="CDD" id="cd00038">
    <property type="entry name" value="CAP_ED"/>
    <property type="match status" value="1"/>
</dbReference>
<dbReference type="Proteomes" id="UP000689195">
    <property type="component" value="Unassembled WGS sequence"/>
</dbReference>
<evidence type="ECO:0000313" key="2">
    <source>
        <dbReference type="EMBL" id="CAD8145401.1"/>
    </source>
</evidence>
<dbReference type="OrthoDB" id="294737at2759"/>
<sequence length="551" mass="65284">MLIYLLQKEPDERCHKDHLAIEDQLICLQYFDHLLNQTKTKLYKALLHVMAQNAVLTNYESGSIIWKFNDRQDKIMILYSGQIQEYREISEDELDEKRKNLMKLYKSDIFLERPGRKVTSTYQQNGLLNLTINDQPRLRRAQVCEIPQKIELKRTSSIRHNRFPQLPPLYLQSLNTELHQLLKGIKLNNESYIQYLLNQCVCNTKQTHLFQEGELLNNDLVLKKHNTLLLALSDCVIIQMNLSDYQYVENQIKIQKQSKIYRQLEAGFVSEIAESETEMHQLIKTLMSKFIKFKYNPNNTIYQKGQQLTYIYVLVSGECQINDDHNALARVNQGCLLGEESFDNNQYQYKCITTTKCKLYGVKIIDINLLCQRYYWFKQQLLNKKQIKSNWLNSRCIDQQNRKRIDSTNLKFQFHIQINKIPNTQQQLIKTHRSTQSQNIFDKNQYQEIMSYRSSYRNSSRQTVKMKQLKQPQSQPSFSKDFSNDFDILPMLMNLDKKQSNNLKELLKKGKIKPQQQQQNQKPSSAQNLLSIPFKESTLKIMKRIQQYLGQ</sequence>
<feature type="domain" description="Cyclic nucleotide-binding" evidence="1">
    <location>
        <begin position="30"/>
        <end position="112"/>
    </location>
</feature>
<name>A0A8S1SUU1_9CILI</name>
<dbReference type="PANTHER" id="PTHR11635">
    <property type="entry name" value="CAMP-DEPENDENT PROTEIN KINASE REGULATORY CHAIN"/>
    <property type="match status" value="1"/>
</dbReference>
<proteinExistence type="predicted"/>
<keyword evidence="3" id="KW-1185">Reference proteome</keyword>
<organism evidence="2 3">
    <name type="scientific">Paramecium pentaurelia</name>
    <dbReference type="NCBI Taxonomy" id="43138"/>
    <lineage>
        <taxon>Eukaryota</taxon>
        <taxon>Sar</taxon>
        <taxon>Alveolata</taxon>
        <taxon>Ciliophora</taxon>
        <taxon>Intramacronucleata</taxon>
        <taxon>Oligohymenophorea</taxon>
        <taxon>Peniculida</taxon>
        <taxon>Parameciidae</taxon>
        <taxon>Paramecium</taxon>
    </lineage>
</organism>
<dbReference type="AlphaFoldDB" id="A0A8S1SUU1"/>